<reference evidence="2" key="1">
    <citation type="journal article" date="2014" name="Int. J. Syst. Evol. Microbiol.">
        <title>Complete genome sequence of Corynebacterium casei LMG S-19264T (=DSM 44701T), isolated from a smear-ripened cheese.</title>
        <authorList>
            <consortium name="US DOE Joint Genome Institute (JGI-PGF)"/>
            <person name="Walter F."/>
            <person name="Albersmeier A."/>
            <person name="Kalinowski J."/>
            <person name="Ruckert C."/>
        </authorList>
    </citation>
    <scope>NUCLEOTIDE SEQUENCE</scope>
    <source>
        <strain evidence="2">JCM 4490</strain>
    </source>
</reference>
<dbReference type="AlphaFoldDB" id="A0A918MLG6"/>
<dbReference type="Proteomes" id="UP000620224">
    <property type="component" value="Unassembled WGS sequence"/>
</dbReference>
<organism evidence="2 3">
    <name type="scientific">Streptomyces lucensis JCM 4490</name>
    <dbReference type="NCBI Taxonomy" id="1306176"/>
    <lineage>
        <taxon>Bacteria</taxon>
        <taxon>Bacillati</taxon>
        <taxon>Actinomycetota</taxon>
        <taxon>Actinomycetes</taxon>
        <taxon>Kitasatosporales</taxon>
        <taxon>Streptomycetaceae</taxon>
        <taxon>Streptomyces</taxon>
    </lineage>
</organism>
<comment type="caution">
    <text evidence="2">The sequence shown here is derived from an EMBL/GenBank/DDBJ whole genome shotgun (WGS) entry which is preliminary data.</text>
</comment>
<keyword evidence="3" id="KW-1185">Reference proteome</keyword>
<feature type="compositionally biased region" description="Low complexity" evidence="1">
    <location>
        <begin position="26"/>
        <end position="36"/>
    </location>
</feature>
<reference evidence="2" key="2">
    <citation type="submission" date="2020-09" db="EMBL/GenBank/DDBJ databases">
        <authorList>
            <person name="Sun Q."/>
            <person name="Ohkuma M."/>
        </authorList>
    </citation>
    <scope>NUCLEOTIDE SEQUENCE</scope>
    <source>
        <strain evidence="2">JCM 4490</strain>
    </source>
</reference>
<proteinExistence type="predicted"/>
<sequence length="90" mass="9730">MYQVTPTPESWATSSRRSPGVRRRSPGGMPTSAGVTRARRVRRKAASSGRRRCARAVPVPFVVGVVPRAVPVPFVVRVVRVVLVVMVGPP</sequence>
<evidence type="ECO:0000313" key="2">
    <source>
        <dbReference type="EMBL" id="GGW37868.1"/>
    </source>
</evidence>
<dbReference type="EMBL" id="BMUE01000002">
    <property type="protein sequence ID" value="GGW37868.1"/>
    <property type="molecule type" value="Genomic_DNA"/>
</dbReference>
<name>A0A918MLG6_9ACTN</name>
<feature type="compositionally biased region" description="Basic residues" evidence="1">
    <location>
        <begin position="37"/>
        <end position="50"/>
    </location>
</feature>
<gene>
    <name evidence="2" type="ORF">GCM10010503_12410</name>
</gene>
<feature type="compositionally biased region" description="Polar residues" evidence="1">
    <location>
        <begin position="1"/>
        <end position="13"/>
    </location>
</feature>
<accession>A0A918MLG6</accession>
<evidence type="ECO:0000256" key="1">
    <source>
        <dbReference type="SAM" id="MobiDB-lite"/>
    </source>
</evidence>
<feature type="region of interest" description="Disordered" evidence="1">
    <location>
        <begin position="1"/>
        <end position="50"/>
    </location>
</feature>
<evidence type="ECO:0000313" key="3">
    <source>
        <dbReference type="Proteomes" id="UP000620224"/>
    </source>
</evidence>
<protein>
    <submittedName>
        <fullName evidence="2">Uncharacterized protein</fullName>
    </submittedName>
</protein>